<evidence type="ECO:0000256" key="3">
    <source>
        <dbReference type="ARBA" id="ARBA00022692"/>
    </source>
</evidence>
<comment type="subcellular location">
    <subcellularLocation>
        <location evidence="1">Membrane</location>
    </subcellularLocation>
    <subcellularLocation>
        <location evidence="6">Mitochondrion inner membrane</location>
        <topology evidence="6">Multi-pass membrane protein</topology>
    </subcellularLocation>
</comment>
<evidence type="ECO:0000313" key="9">
    <source>
        <dbReference type="Proteomes" id="UP000075902"/>
    </source>
</evidence>
<keyword evidence="5 6" id="KW-0472">Membrane</keyword>
<evidence type="ECO:0000256" key="7">
    <source>
        <dbReference type="SAM" id="MobiDB-lite"/>
    </source>
</evidence>
<evidence type="ECO:0000256" key="4">
    <source>
        <dbReference type="ARBA" id="ARBA00022989"/>
    </source>
</evidence>
<dbReference type="GO" id="GO:0033617">
    <property type="term" value="P:mitochondrial respiratory chain complex IV assembly"/>
    <property type="evidence" value="ECO:0007669"/>
    <property type="project" value="TreeGrafter"/>
</dbReference>
<proteinExistence type="inferred from homology"/>
<dbReference type="InterPro" id="IPR045214">
    <property type="entry name" value="Surf1/Surf4"/>
</dbReference>
<comment type="function">
    <text evidence="6">Probably involved in the biogenesis of the COX complex.</text>
</comment>
<dbReference type="Pfam" id="PF02104">
    <property type="entry name" value="SURF1"/>
    <property type="match status" value="1"/>
</dbReference>
<feature type="transmembrane region" description="Helical" evidence="6">
    <location>
        <begin position="275"/>
        <end position="293"/>
    </location>
</feature>
<dbReference type="PANTHER" id="PTHR23427">
    <property type="entry name" value="SURFEIT LOCUS PROTEIN"/>
    <property type="match status" value="1"/>
</dbReference>
<dbReference type="InterPro" id="IPR002994">
    <property type="entry name" value="Surf1/Shy1"/>
</dbReference>
<evidence type="ECO:0000256" key="2">
    <source>
        <dbReference type="ARBA" id="ARBA00007165"/>
    </source>
</evidence>
<dbReference type="PROSITE" id="PS50895">
    <property type="entry name" value="SURF1"/>
    <property type="match status" value="1"/>
</dbReference>
<organism evidence="8 9">
    <name type="scientific">Anopheles melas</name>
    <dbReference type="NCBI Taxonomy" id="34690"/>
    <lineage>
        <taxon>Eukaryota</taxon>
        <taxon>Metazoa</taxon>
        <taxon>Ecdysozoa</taxon>
        <taxon>Arthropoda</taxon>
        <taxon>Hexapoda</taxon>
        <taxon>Insecta</taxon>
        <taxon>Pterygota</taxon>
        <taxon>Neoptera</taxon>
        <taxon>Endopterygota</taxon>
        <taxon>Diptera</taxon>
        <taxon>Nematocera</taxon>
        <taxon>Culicoidea</taxon>
        <taxon>Culicidae</taxon>
        <taxon>Anophelinae</taxon>
        <taxon>Anopheles</taxon>
    </lineage>
</organism>
<dbReference type="GO" id="GO:0005743">
    <property type="term" value="C:mitochondrial inner membrane"/>
    <property type="evidence" value="ECO:0007669"/>
    <property type="project" value="UniProtKB-SubCell"/>
</dbReference>
<dbReference type="VEuPathDB" id="VectorBase:AMEC003048"/>
<comment type="caution">
    <text evidence="6">Lacks conserved residue(s) required for the propagation of feature annotation.</text>
</comment>
<keyword evidence="6" id="KW-0999">Mitochondrion inner membrane</keyword>
<dbReference type="Proteomes" id="UP000075902">
    <property type="component" value="Unassembled WGS sequence"/>
</dbReference>
<keyword evidence="9" id="KW-1185">Reference proteome</keyword>
<keyword evidence="6" id="KW-0496">Mitochondrion</keyword>
<keyword evidence="4 6" id="KW-1133">Transmembrane helix</keyword>
<reference evidence="8" key="2">
    <citation type="submission" date="2020-05" db="UniProtKB">
        <authorList>
            <consortium name="EnsemblMetazoa"/>
        </authorList>
    </citation>
    <scope>IDENTIFICATION</scope>
    <source>
        <strain evidence="8">CM1001059</strain>
    </source>
</reference>
<evidence type="ECO:0000256" key="6">
    <source>
        <dbReference type="RuleBase" id="RU363076"/>
    </source>
</evidence>
<accession>A0A182TIR9</accession>
<evidence type="ECO:0000256" key="5">
    <source>
        <dbReference type="ARBA" id="ARBA00023136"/>
    </source>
</evidence>
<name>A0A182TIR9_9DIPT</name>
<comment type="similarity">
    <text evidence="2 6">Belongs to the SURF1 family.</text>
</comment>
<evidence type="ECO:0000313" key="8">
    <source>
        <dbReference type="EnsemblMetazoa" id="AMEC003048-PA"/>
    </source>
</evidence>
<dbReference type="PANTHER" id="PTHR23427:SF2">
    <property type="entry name" value="SURFEIT LOCUS PROTEIN 1"/>
    <property type="match status" value="1"/>
</dbReference>
<keyword evidence="3 6" id="KW-0812">Transmembrane</keyword>
<protein>
    <recommendedName>
        <fullName evidence="6">SURF1-like protein</fullName>
    </recommendedName>
</protein>
<feature type="region of interest" description="Disordered" evidence="7">
    <location>
        <begin position="40"/>
        <end position="59"/>
    </location>
</feature>
<sequence>MLKTILSTHILPTVRHHSCGGFRHPAKLYHHPVPQRCVHTRTKPRISPPPKLKSSSTDSTAGISPFGWGLLIIPATTFGLGCWQVYRKQWKEGLIDELERKIHMSPVPIPDDLTALNDMEYQTVTVRGQFLHDQEFHLGPRACIQHGDSHTAGGLFSQKEASIGFLVITPFKLEGRDDKILINRGWVPKRYLDPATRPEGQVHGTVELQGVVRLPENRPQFTPKQRGAIFMYRDVERMAAMSGSEPYYLDATVASTVPHGPVGGQTRVTLRNEHLSYIVTWFSLSGFTTWLWFRQIVRGKSF</sequence>
<dbReference type="STRING" id="34690.A0A182TIR9"/>
<dbReference type="AlphaFoldDB" id="A0A182TIR9"/>
<dbReference type="EnsemblMetazoa" id="AMEC003048-RA">
    <property type="protein sequence ID" value="AMEC003048-PA"/>
    <property type="gene ID" value="AMEC003048"/>
</dbReference>
<dbReference type="CDD" id="cd06662">
    <property type="entry name" value="SURF1"/>
    <property type="match status" value="1"/>
</dbReference>
<reference evidence="9" key="1">
    <citation type="submission" date="2014-01" db="EMBL/GenBank/DDBJ databases">
        <title>The Genome Sequence of Anopheles melas CM1001059_A (V2).</title>
        <authorList>
            <consortium name="The Broad Institute Genomics Platform"/>
            <person name="Neafsey D.E."/>
            <person name="Besansky N."/>
            <person name="Howell P."/>
            <person name="Walton C."/>
            <person name="Young S.K."/>
            <person name="Zeng Q."/>
            <person name="Gargeya S."/>
            <person name="Fitzgerald M."/>
            <person name="Haas B."/>
            <person name="Abouelleil A."/>
            <person name="Allen A.W."/>
            <person name="Alvarado L."/>
            <person name="Arachchi H.M."/>
            <person name="Berlin A.M."/>
            <person name="Chapman S.B."/>
            <person name="Gainer-Dewar J."/>
            <person name="Goldberg J."/>
            <person name="Griggs A."/>
            <person name="Gujja S."/>
            <person name="Hansen M."/>
            <person name="Howarth C."/>
            <person name="Imamovic A."/>
            <person name="Ireland A."/>
            <person name="Larimer J."/>
            <person name="McCowan C."/>
            <person name="Murphy C."/>
            <person name="Pearson M."/>
            <person name="Poon T.W."/>
            <person name="Priest M."/>
            <person name="Roberts A."/>
            <person name="Saif S."/>
            <person name="Shea T."/>
            <person name="Sisk P."/>
            <person name="Sykes S."/>
            <person name="Wortman J."/>
            <person name="Nusbaum C."/>
            <person name="Birren B."/>
        </authorList>
    </citation>
    <scope>NUCLEOTIDE SEQUENCE [LARGE SCALE GENOMIC DNA]</scope>
    <source>
        <strain evidence="9">CM1001059</strain>
    </source>
</reference>
<evidence type="ECO:0000256" key="1">
    <source>
        <dbReference type="ARBA" id="ARBA00004370"/>
    </source>
</evidence>